<evidence type="ECO:0000313" key="3">
    <source>
        <dbReference type="EMBL" id="RNL48460.1"/>
    </source>
</evidence>
<feature type="signal peptide" evidence="2">
    <location>
        <begin position="1"/>
        <end position="26"/>
    </location>
</feature>
<dbReference type="Proteomes" id="UP000278632">
    <property type="component" value="Unassembled WGS sequence"/>
</dbReference>
<reference evidence="4" key="1">
    <citation type="submission" date="2018-05" db="EMBL/GenBank/DDBJ databases">
        <title>Genome Sequencing of selected type strains of the family Eggerthellaceae.</title>
        <authorList>
            <person name="Danylec N."/>
            <person name="Stoll D.A."/>
            <person name="Doetsch A."/>
            <person name="Huch M."/>
        </authorList>
    </citation>
    <scope>NUCLEOTIDE SEQUENCE [LARGE SCALE GENOMIC DNA]</scope>
    <source>
        <strain evidence="4">DSM 16106</strain>
    </source>
</reference>
<sequence length="163" mass="16830">MKVERKKVTFASLLATTALVFGLASCAPQNVSEGEGSAKKSNDTTVAGEYVPYDPAVEAEHTSGKAIEGSEEEELQQERIAGGAVGGVVSQNLEPLEGIVDGPAGEYAPVYGIDGEPPAIGHGDNGSDCLSCHSGESSKAKQPLSHESANLSNEECTSCHKAR</sequence>
<proteinExistence type="predicted"/>
<keyword evidence="2" id="KW-0732">Signal</keyword>
<feature type="region of interest" description="Disordered" evidence="1">
    <location>
        <begin position="133"/>
        <end position="163"/>
    </location>
</feature>
<evidence type="ECO:0000256" key="1">
    <source>
        <dbReference type="SAM" id="MobiDB-lite"/>
    </source>
</evidence>
<feature type="chain" id="PRO_5039208943" evidence="2">
    <location>
        <begin position="27"/>
        <end position="163"/>
    </location>
</feature>
<evidence type="ECO:0000256" key="2">
    <source>
        <dbReference type="SAM" id="SignalP"/>
    </source>
</evidence>
<dbReference type="SUPFAM" id="SSF48695">
    <property type="entry name" value="Multiheme cytochromes"/>
    <property type="match status" value="1"/>
</dbReference>
<dbReference type="EMBL" id="QICD01000002">
    <property type="protein sequence ID" value="RNL48460.1"/>
    <property type="molecule type" value="Genomic_DNA"/>
</dbReference>
<dbReference type="AlphaFoldDB" id="A0A3N0BKS2"/>
<evidence type="ECO:0000313" key="4">
    <source>
        <dbReference type="Proteomes" id="UP000278632"/>
    </source>
</evidence>
<dbReference type="RefSeq" id="WP_123191378.1">
    <property type="nucleotide sequence ID" value="NZ_QICD01000002.1"/>
</dbReference>
<dbReference type="OrthoDB" id="3175003at2"/>
<name>A0A3N0BKS2_9ACTN</name>
<keyword evidence="4" id="KW-1185">Reference proteome</keyword>
<accession>A0A3N0BKS2</accession>
<gene>
    <name evidence="3" type="ORF">DMP08_02315</name>
</gene>
<feature type="compositionally biased region" description="Polar residues" evidence="1">
    <location>
        <begin position="145"/>
        <end position="156"/>
    </location>
</feature>
<dbReference type="InterPro" id="IPR036280">
    <property type="entry name" value="Multihaem_cyt_sf"/>
</dbReference>
<comment type="caution">
    <text evidence="3">The sequence shown here is derived from an EMBL/GenBank/DDBJ whole genome shotgun (WGS) entry which is preliminary data.</text>
</comment>
<dbReference type="PROSITE" id="PS51257">
    <property type="entry name" value="PROKAR_LIPOPROTEIN"/>
    <property type="match status" value="1"/>
</dbReference>
<protein>
    <submittedName>
        <fullName evidence="3">Uncharacterized protein</fullName>
    </submittedName>
</protein>
<organism evidence="3 4">
    <name type="scientific">Paraeggerthella hongkongensis</name>
    <dbReference type="NCBI Taxonomy" id="230658"/>
    <lineage>
        <taxon>Bacteria</taxon>
        <taxon>Bacillati</taxon>
        <taxon>Actinomycetota</taxon>
        <taxon>Coriobacteriia</taxon>
        <taxon>Eggerthellales</taxon>
        <taxon>Eggerthellaceae</taxon>
        <taxon>Paraeggerthella</taxon>
    </lineage>
</organism>